<proteinExistence type="evidence at transcript level"/>
<protein>
    <recommendedName>
        <fullName evidence="10">Odorant receptor</fullName>
    </recommendedName>
</protein>
<keyword evidence="3 10" id="KW-0716">Sensory transduction</keyword>
<dbReference type="GO" id="GO:0005886">
    <property type="term" value="C:plasma membrane"/>
    <property type="evidence" value="ECO:0007669"/>
    <property type="project" value="UniProtKB-SubCell"/>
</dbReference>
<keyword evidence="8 10" id="KW-0675">Receptor</keyword>
<evidence type="ECO:0000256" key="10">
    <source>
        <dbReference type="RuleBase" id="RU351113"/>
    </source>
</evidence>
<feature type="transmembrane region" description="Helical" evidence="10">
    <location>
        <begin position="135"/>
        <end position="155"/>
    </location>
</feature>
<evidence type="ECO:0000256" key="4">
    <source>
        <dbReference type="ARBA" id="ARBA00022692"/>
    </source>
</evidence>
<dbReference type="InterPro" id="IPR004117">
    <property type="entry name" value="7tm6_olfct_rcpt"/>
</dbReference>
<evidence type="ECO:0000256" key="9">
    <source>
        <dbReference type="ARBA" id="ARBA00023224"/>
    </source>
</evidence>
<evidence type="ECO:0000256" key="5">
    <source>
        <dbReference type="ARBA" id="ARBA00022725"/>
    </source>
</evidence>
<dbReference type="AlphaFoldDB" id="A0A8F4N143"/>
<keyword evidence="9 10" id="KW-0807">Transducer</keyword>
<evidence type="ECO:0000256" key="3">
    <source>
        <dbReference type="ARBA" id="ARBA00022606"/>
    </source>
</evidence>
<keyword evidence="4 10" id="KW-0812">Transmembrane</keyword>
<name>A0A8F4N143_EUCSC</name>
<organism evidence="11">
    <name type="scientific">Eucryptorrhynchus scrobiculatus</name>
    <name type="common">Snout weevil</name>
    <name type="synonym">Eucryptorrhynchus chinensis</name>
    <dbReference type="NCBI Taxonomy" id="1552824"/>
    <lineage>
        <taxon>Eukaryota</taxon>
        <taxon>Metazoa</taxon>
        <taxon>Ecdysozoa</taxon>
        <taxon>Arthropoda</taxon>
        <taxon>Hexapoda</taxon>
        <taxon>Insecta</taxon>
        <taxon>Pterygota</taxon>
        <taxon>Neoptera</taxon>
        <taxon>Endopterygota</taxon>
        <taxon>Coleoptera</taxon>
        <taxon>Polyphaga</taxon>
        <taxon>Cucujiformia</taxon>
        <taxon>Curculionidae</taxon>
        <taxon>Cryptorhynchinae</taxon>
        <taxon>Eucryptorrhynchus</taxon>
    </lineage>
</organism>
<keyword evidence="5 10" id="KW-0552">Olfaction</keyword>
<dbReference type="GO" id="GO:0004984">
    <property type="term" value="F:olfactory receptor activity"/>
    <property type="evidence" value="ECO:0007669"/>
    <property type="project" value="InterPro"/>
</dbReference>
<keyword evidence="6 10" id="KW-1133">Transmembrane helix</keyword>
<feature type="transmembrane region" description="Helical" evidence="10">
    <location>
        <begin position="286"/>
        <end position="308"/>
    </location>
</feature>
<evidence type="ECO:0000256" key="8">
    <source>
        <dbReference type="ARBA" id="ARBA00023170"/>
    </source>
</evidence>
<feature type="transmembrane region" description="Helical" evidence="10">
    <location>
        <begin position="74"/>
        <end position="93"/>
    </location>
</feature>
<keyword evidence="7 10" id="KW-0472">Membrane</keyword>
<comment type="similarity">
    <text evidence="10">Belongs to the insect chemoreceptor superfamily. Heteromeric odorant receptor channel (TC 1.A.69) family.</text>
</comment>
<accession>A0A8F4N143</accession>
<evidence type="ECO:0000313" key="11">
    <source>
        <dbReference type="EMBL" id="QXE93220.1"/>
    </source>
</evidence>
<reference evidence="11" key="1">
    <citation type="submission" date="2020-12" db="EMBL/GenBank/DDBJ databases">
        <authorList>
            <person name="Wen X."/>
        </authorList>
    </citation>
    <scope>NUCLEOTIDE SEQUENCE</scope>
</reference>
<dbReference type="GO" id="GO:0005549">
    <property type="term" value="F:odorant binding"/>
    <property type="evidence" value="ECO:0007669"/>
    <property type="project" value="InterPro"/>
</dbReference>
<keyword evidence="2" id="KW-1003">Cell membrane</keyword>
<feature type="transmembrane region" description="Helical" evidence="10">
    <location>
        <begin position="48"/>
        <end position="68"/>
    </location>
</feature>
<sequence length="389" mass="44797">MMTASEIRTKVDKMDLYEVIKIPKLILQIFGQWPSENKDMLLNFRGTFSYAWVATFTFTVFMEIYHVFHNLAAVLRLVTYMSPVVSYMAKILALKLREDDFVVLYKFLDDPALTSVPDDLQHYVKEPFRTARNIGLGYLLSCALTICLMSLLPLFTERYLPVTFTVFELGRFYHFMYFFQCFGLMCAGISNAQVDFTAMSLSCLVSGQIGVLNENIRCFREKALQHENLTEELFLARCVYHHSKIITLIALIERVLTKIVLIQYITSVVVICNIGFQLVIVEPFSFPFVLMLTFFTAKMLQLGLYCWFGNEIILSSLAVRDACYESDWINSDVRVGKMLLIIMERTKRPLYLTAGKFSVLSLASFTSVINSAYSFFALMQTMYVKTEDN</sequence>
<feature type="transmembrane region" description="Helical" evidence="10">
    <location>
        <begin position="357"/>
        <end position="379"/>
    </location>
</feature>
<dbReference type="Pfam" id="PF02949">
    <property type="entry name" value="7tm_6"/>
    <property type="match status" value="1"/>
</dbReference>
<dbReference type="EMBL" id="MW419356">
    <property type="protein sequence ID" value="QXE93220.1"/>
    <property type="molecule type" value="mRNA"/>
</dbReference>
<feature type="transmembrane region" description="Helical" evidence="10">
    <location>
        <begin position="175"/>
        <end position="192"/>
    </location>
</feature>
<dbReference type="PANTHER" id="PTHR21137">
    <property type="entry name" value="ODORANT RECEPTOR"/>
    <property type="match status" value="1"/>
</dbReference>
<evidence type="ECO:0000256" key="1">
    <source>
        <dbReference type="ARBA" id="ARBA00004651"/>
    </source>
</evidence>
<dbReference type="GO" id="GO:0007165">
    <property type="term" value="P:signal transduction"/>
    <property type="evidence" value="ECO:0007669"/>
    <property type="project" value="UniProtKB-KW"/>
</dbReference>
<dbReference type="PANTHER" id="PTHR21137:SF35">
    <property type="entry name" value="ODORANT RECEPTOR 19A-RELATED"/>
    <property type="match status" value="1"/>
</dbReference>
<evidence type="ECO:0000256" key="2">
    <source>
        <dbReference type="ARBA" id="ARBA00022475"/>
    </source>
</evidence>
<evidence type="ECO:0000256" key="7">
    <source>
        <dbReference type="ARBA" id="ARBA00023136"/>
    </source>
</evidence>
<evidence type="ECO:0000256" key="6">
    <source>
        <dbReference type="ARBA" id="ARBA00022989"/>
    </source>
</evidence>
<feature type="transmembrane region" description="Helical" evidence="10">
    <location>
        <begin position="259"/>
        <end position="280"/>
    </location>
</feature>
<comment type="subcellular location">
    <subcellularLocation>
        <location evidence="1 10">Cell membrane</location>
        <topology evidence="1 10">Multi-pass membrane protein</topology>
    </subcellularLocation>
</comment>